<dbReference type="PIRSF" id="PIRSF001390">
    <property type="entry name" value="Dipicolinate_synth_subunit_B"/>
    <property type="match status" value="1"/>
</dbReference>
<name>A0A845R2P8_9CLOT</name>
<gene>
    <name evidence="2" type="ORF">D3Z33_08260</name>
</gene>
<dbReference type="Gene3D" id="3.40.50.1950">
    <property type="entry name" value="Flavin prenyltransferase-like"/>
    <property type="match status" value="1"/>
</dbReference>
<dbReference type="InterPro" id="IPR036551">
    <property type="entry name" value="Flavin_trans-like"/>
</dbReference>
<keyword evidence="3" id="KW-1185">Reference proteome</keyword>
<evidence type="ECO:0000313" key="2">
    <source>
        <dbReference type="EMBL" id="NBI06843.1"/>
    </source>
</evidence>
<dbReference type="Proteomes" id="UP000467132">
    <property type="component" value="Unassembled WGS sequence"/>
</dbReference>
<proteinExistence type="predicted"/>
<dbReference type="OrthoDB" id="9792688at2"/>
<protein>
    <submittedName>
        <fullName evidence="2">Dipicolinate synthase subunit B</fullName>
    </submittedName>
</protein>
<dbReference type="EMBL" id="QXXA01000009">
    <property type="protein sequence ID" value="NBI06843.1"/>
    <property type="molecule type" value="Genomic_DNA"/>
</dbReference>
<dbReference type="AlphaFoldDB" id="A0A845R2P8"/>
<dbReference type="NCBIfam" id="TIGR02852">
    <property type="entry name" value="spore_dpaB"/>
    <property type="match status" value="1"/>
</dbReference>
<accession>A0A845R2P8</accession>
<evidence type="ECO:0000313" key="3">
    <source>
        <dbReference type="Proteomes" id="UP000467132"/>
    </source>
</evidence>
<dbReference type="Pfam" id="PF02441">
    <property type="entry name" value="Flavoprotein"/>
    <property type="match status" value="1"/>
</dbReference>
<feature type="domain" description="Flavoprotein" evidence="1">
    <location>
        <begin position="6"/>
        <end position="175"/>
    </location>
</feature>
<dbReference type="SUPFAM" id="SSF52507">
    <property type="entry name" value="Homo-oligomeric flavin-containing Cys decarboxylases, HFCD"/>
    <property type="match status" value="1"/>
</dbReference>
<dbReference type="InterPro" id="IPR014214">
    <property type="entry name" value="Dipicolinic_acid_synth_B"/>
</dbReference>
<dbReference type="RefSeq" id="WP_160197328.1">
    <property type="nucleotide sequence ID" value="NZ_QXXA01000009.1"/>
</dbReference>
<reference evidence="2 3" key="1">
    <citation type="submission" date="2018-08" db="EMBL/GenBank/DDBJ databases">
        <title>Murine metabolic-syndrome-specific gut microbial biobank.</title>
        <authorList>
            <person name="Liu C."/>
        </authorList>
    </citation>
    <scope>NUCLEOTIDE SEQUENCE [LARGE SCALE GENOMIC DNA]</scope>
    <source>
        <strain evidence="2 3">583</strain>
    </source>
</reference>
<organism evidence="2 3">
    <name type="scientific">Senegalia massiliensis</name>
    <dbReference type="NCBI Taxonomy" id="1720316"/>
    <lineage>
        <taxon>Bacteria</taxon>
        <taxon>Bacillati</taxon>
        <taxon>Bacillota</taxon>
        <taxon>Clostridia</taxon>
        <taxon>Eubacteriales</taxon>
        <taxon>Clostridiaceae</taxon>
        <taxon>Senegalia</taxon>
    </lineage>
</organism>
<evidence type="ECO:0000259" key="1">
    <source>
        <dbReference type="Pfam" id="PF02441"/>
    </source>
</evidence>
<dbReference type="GO" id="GO:0003824">
    <property type="term" value="F:catalytic activity"/>
    <property type="evidence" value="ECO:0007669"/>
    <property type="project" value="InterPro"/>
</dbReference>
<sequence length="192" mass="21154">MLLKNKKIGFAITGSFCNFQYVFPQIKKLSEEGADIYPIISKSVDIYDTRFGTSKEWKERLINITGKEIIKNIVEAEPVGPKLDLDLLIVAPATGNTTAKIANAITDTSVTMAVKAHLRNNKPVVLSIATNDGLGANLKNIGFLMNTKNIYFVPFSQDAPLKKPKSLVSHFDKIIPTIQEALKGNQIQPILL</sequence>
<comment type="caution">
    <text evidence="2">The sequence shown here is derived from an EMBL/GenBank/DDBJ whole genome shotgun (WGS) entry which is preliminary data.</text>
</comment>
<dbReference type="InterPro" id="IPR003382">
    <property type="entry name" value="Flavoprotein"/>
</dbReference>
<dbReference type="NCBIfam" id="NF006161">
    <property type="entry name" value="PRK08305.1"/>
    <property type="match status" value="1"/>
</dbReference>